<dbReference type="SUPFAM" id="SSF52799">
    <property type="entry name" value="(Phosphotyrosine protein) phosphatases II"/>
    <property type="match status" value="1"/>
</dbReference>
<dbReference type="InterPro" id="IPR003595">
    <property type="entry name" value="Tyr_Pase_cat"/>
</dbReference>
<dbReference type="CDD" id="cd00047">
    <property type="entry name" value="PTPc"/>
    <property type="match status" value="1"/>
</dbReference>
<sequence>MTPLKRVAQKFFTASGKPLEDVHIFFTENMKLSECRCKLIRQLMVEQSKPSLWLLGTLNDYERNVFDNAKLRSYLSLECNRTQILRRAGLFKQSVEKDRVYVRLRGKYYNNINLGKHIFNATKRPMYAESIVGGMERRFEIMDSEVNHVVYQPAKTSNLSTKIRNSRIQCNVGTMFKINESMFSDDIVDDKFGIGCNLPFIHANIVDDEILFNTFIITQAPMKSTVQDFWKMTFQSGAKYIFMLIGKNDEKRCFDYYPKRPYENRIYGCLTIQCVEIDNFSDPFFTVIRLRITHTDGNSTSLEHWQCDMNNSSNLELPLRLLRLARNCNTPTIVHDHYGISRASILVAIELGICRMMRGPTTRFPIQHAVQTLRKYRSFSIETPMQYIFINRCVIHFLKPLIGNILDFENDYKAWLESRQKRLFIDKLNSAIPEYLQLSPTFDPDLLPKVNHESRKNVKIFPNSTIGYMPKIIEKKAFVRFDV</sequence>
<dbReference type="PROSITE" id="PS50055">
    <property type="entry name" value="TYR_PHOSPHATASE_PTP"/>
    <property type="match status" value="1"/>
</dbReference>
<dbReference type="SMART" id="SM00194">
    <property type="entry name" value="PTPc"/>
    <property type="match status" value="1"/>
</dbReference>
<dbReference type="Pfam" id="PF00102">
    <property type="entry name" value="Y_phosphatase"/>
    <property type="match status" value="1"/>
</dbReference>
<dbReference type="InterPro" id="IPR000387">
    <property type="entry name" value="Tyr_Pase_dom"/>
</dbReference>
<dbReference type="GO" id="GO:0004725">
    <property type="term" value="F:protein tyrosine phosphatase activity"/>
    <property type="evidence" value="ECO:0007669"/>
    <property type="project" value="InterPro"/>
</dbReference>
<dbReference type="AlphaFoldDB" id="A0A0N4ZQV4"/>
<feature type="domain" description="Tyrosine specific protein phosphatases" evidence="2">
    <location>
        <begin position="329"/>
        <end position="388"/>
    </location>
</feature>
<dbReference type="Gene3D" id="3.90.190.10">
    <property type="entry name" value="Protein tyrosine phosphatase superfamily"/>
    <property type="match status" value="1"/>
</dbReference>
<protein>
    <submittedName>
        <fullName evidence="4">Tyrosine-protein phosphatase domain-containing protein</fullName>
    </submittedName>
</protein>
<feature type="domain" description="Tyrosine-protein phosphatase" evidence="1">
    <location>
        <begin position="135"/>
        <end position="397"/>
    </location>
</feature>
<dbReference type="WBParaSite" id="PTRK_0001089500.1">
    <property type="protein sequence ID" value="PTRK_0001089500.1"/>
    <property type="gene ID" value="PTRK_0001089500"/>
</dbReference>
<evidence type="ECO:0000313" key="4">
    <source>
        <dbReference type="WBParaSite" id="PTRK_0001089500.1"/>
    </source>
</evidence>
<organism evidence="3 4">
    <name type="scientific">Parastrongyloides trichosuri</name>
    <name type="common">Possum-specific nematode worm</name>
    <dbReference type="NCBI Taxonomy" id="131310"/>
    <lineage>
        <taxon>Eukaryota</taxon>
        <taxon>Metazoa</taxon>
        <taxon>Ecdysozoa</taxon>
        <taxon>Nematoda</taxon>
        <taxon>Chromadorea</taxon>
        <taxon>Rhabditida</taxon>
        <taxon>Tylenchina</taxon>
        <taxon>Panagrolaimomorpha</taxon>
        <taxon>Strongyloidoidea</taxon>
        <taxon>Strongyloididae</taxon>
        <taxon>Parastrongyloides</taxon>
    </lineage>
</organism>
<evidence type="ECO:0000313" key="3">
    <source>
        <dbReference type="Proteomes" id="UP000038045"/>
    </source>
</evidence>
<evidence type="ECO:0000259" key="2">
    <source>
        <dbReference type="PROSITE" id="PS50056"/>
    </source>
</evidence>
<dbReference type="Proteomes" id="UP000038045">
    <property type="component" value="Unplaced"/>
</dbReference>
<dbReference type="InterPro" id="IPR052782">
    <property type="entry name" value="Oocyte-zygote_transition_reg"/>
</dbReference>
<dbReference type="PANTHER" id="PTHR46163:SF7">
    <property type="entry name" value="PROTEIN TYROSINE PHOSPHATASE-LIKE PROTEIN EGG-3"/>
    <property type="match status" value="1"/>
</dbReference>
<dbReference type="InterPro" id="IPR029021">
    <property type="entry name" value="Prot-tyrosine_phosphatase-like"/>
</dbReference>
<dbReference type="PROSITE" id="PS50056">
    <property type="entry name" value="TYR_PHOSPHATASE_2"/>
    <property type="match status" value="1"/>
</dbReference>
<reference evidence="4" key="1">
    <citation type="submission" date="2017-02" db="UniProtKB">
        <authorList>
            <consortium name="WormBaseParasite"/>
        </authorList>
    </citation>
    <scope>IDENTIFICATION</scope>
</reference>
<dbReference type="PANTHER" id="PTHR46163">
    <property type="entry name" value="TYROSINE-PROTEIN PHOSPHATASE-RELATED"/>
    <property type="match status" value="1"/>
</dbReference>
<dbReference type="InterPro" id="IPR000242">
    <property type="entry name" value="PTP_cat"/>
</dbReference>
<evidence type="ECO:0000259" key="1">
    <source>
        <dbReference type="PROSITE" id="PS50055"/>
    </source>
</evidence>
<dbReference type="STRING" id="131310.A0A0N4ZQV4"/>
<dbReference type="PRINTS" id="PR00700">
    <property type="entry name" value="PRTYPHPHTASE"/>
</dbReference>
<name>A0A0N4ZQV4_PARTI</name>
<proteinExistence type="predicted"/>
<dbReference type="SMART" id="SM00404">
    <property type="entry name" value="PTPc_motif"/>
    <property type="match status" value="1"/>
</dbReference>
<accession>A0A0N4ZQV4</accession>
<keyword evidence="3" id="KW-1185">Reference proteome</keyword>